<gene>
    <name evidence="2" type="primary">LOC115475485</name>
</gene>
<dbReference type="AlphaFoldDB" id="A0A6P7YQ25"/>
<accession>A0A6P7YQ25</accession>
<organism evidence="1 2">
    <name type="scientific">Microcaecilia unicolor</name>
    <dbReference type="NCBI Taxonomy" id="1415580"/>
    <lineage>
        <taxon>Eukaryota</taxon>
        <taxon>Metazoa</taxon>
        <taxon>Chordata</taxon>
        <taxon>Craniata</taxon>
        <taxon>Vertebrata</taxon>
        <taxon>Euteleostomi</taxon>
        <taxon>Amphibia</taxon>
        <taxon>Gymnophiona</taxon>
        <taxon>Siphonopidae</taxon>
        <taxon>Microcaecilia</taxon>
    </lineage>
</organism>
<evidence type="ECO:0000313" key="2">
    <source>
        <dbReference type="RefSeq" id="XP_030067098.1"/>
    </source>
</evidence>
<dbReference type="GeneID" id="115475485"/>
<proteinExistence type="predicted"/>
<dbReference type="KEGG" id="muo:115475485"/>
<dbReference type="Proteomes" id="UP000515156">
    <property type="component" value="Chromosome 8"/>
</dbReference>
<name>A0A6P7YQ25_9AMPH</name>
<sequence length="227" mass="25467">MWKEDPVYIWWQWWDRLDNPPVKEAHTFPCSGCCSVQKLKPKMLKMWSLAIFLGLFALSAPVNGECDAQKVEDSFMNHLDIFNLDLGKINDIFTVPALIIDSKIEELKIDALSVKVLKNGSLSVYIKANIEIIGKLLFIENLSGRGWIEINAIVGVQKNPDGTTKLVPLNISETGAVTIYFFQGKKVILDKMFGEQYLEIILNQIPGIFSNILTKMNVASGVNNMGC</sequence>
<evidence type="ECO:0000313" key="1">
    <source>
        <dbReference type="Proteomes" id="UP000515156"/>
    </source>
</evidence>
<reference evidence="2" key="1">
    <citation type="submission" date="2025-08" db="UniProtKB">
        <authorList>
            <consortium name="RefSeq"/>
        </authorList>
    </citation>
    <scope>IDENTIFICATION</scope>
</reference>
<dbReference type="InParanoid" id="A0A6P7YQ25"/>
<dbReference type="RefSeq" id="XP_030067098.1">
    <property type="nucleotide sequence ID" value="XM_030211238.1"/>
</dbReference>
<keyword evidence="1" id="KW-1185">Reference proteome</keyword>
<dbReference type="Gene3D" id="3.15.10.10">
    <property type="entry name" value="Bactericidal permeability-increasing protein, domain 1"/>
    <property type="match status" value="1"/>
</dbReference>
<protein>
    <submittedName>
        <fullName evidence="2">Uncharacterized protein LOC115475485 isoform X1</fullName>
    </submittedName>
</protein>